<feature type="binding site" evidence="11">
    <location>
        <begin position="252"/>
        <end position="256"/>
    </location>
    <ligand>
        <name>substrate</name>
    </ligand>
</feature>
<feature type="binding site" evidence="12">
    <location>
        <position position="30"/>
    </location>
    <ligand>
        <name>NAD(+)</name>
        <dbReference type="ChEBI" id="CHEBI:57540"/>
    </ligand>
</feature>
<evidence type="ECO:0000256" key="1">
    <source>
        <dbReference type="ARBA" id="ARBA00004701"/>
    </source>
</evidence>
<evidence type="ECO:0000256" key="3">
    <source>
        <dbReference type="ARBA" id="ARBA00012954"/>
    </source>
</evidence>
<dbReference type="InterPro" id="IPR036220">
    <property type="entry name" value="UDP-Glc/GDP-Man_DH_C_sf"/>
</dbReference>
<evidence type="ECO:0000256" key="9">
    <source>
        <dbReference type="PIRNR" id="PIRNR000124"/>
    </source>
</evidence>
<evidence type="ECO:0000256" key="5">
    <source>
        <dbReference type="ARBA" id="ARBA00023002"/>
    </source>
</evidence>
<dbReference type="GO" id="GO:0051287">
    <property type="term" value="F:NAD binding"/>
    <property type="evidence" value="ECO:0007669"/>
    <property type="project" value="InterPro"/>
</dbReference>
<evidence type="ECO:0000256" key="8">
    <source>
        <dbReference type="ARBA" id="ARBA00053241"/>
    </source>
</evidence>
<evidence type="ECO:0000256" key="13">
    <source>
        <dbReference type="SAM" id="SignalP"/>
    </source>
</evidence>
<feature type="binding site" evidence="11">
    <location>
        <begin position="152"/>
        <end position="155"/>
    </location>
    <ligand>
        <name>substrate</name>
    </ligand>
</feature>
<dbReference type="SUPFAM" id="SSF51735">
    <property type="entry name" value="NAD(P)-binding Rossmann-fold domains"/>
    <property type="match status" value="1"/>
</dbReference>
<feature type="chain" id="PRO_5012143954" description="UDP-glucose 6-dehydrogenase" evidence="13">
    <location>
        <begin position="21"/>
        <end position="434"/>
    </location>
</feature>
<evidence type="ECO:0000256" key="11">
    <source>
        <dbReference type="PIRSR" id="PIRSR500134-2"/>
    </source>
</evidence>
<feature type="binding site" evidence="12">
    <location>
        <position position="330"/>
    </location>
    <ligand>
        <name>NAD(+)</name>
        <dbReference type="ChEBI" id="CHEBI:57540"/>
    </ligand>
</feature>
<evidence type="ECO:0000256" key="6">
    <source>
        <dbReference type="ARBA" id="ARBA00023027"/>
    </source>
</evidence>
<comment type="caution">
    <text evidence="15">The sequence shown here is derived from an EMBL/GenBank/DDBJ whole genome shotgun (WGS) entry which is preliminary data.</text>
</comment>
<feature type="binding site" evidence="12">
    <location>
        <position position="155"/>
    </location>
    <ligand>
        <name>NAD(+)</name>
        <dbReference type="ChEBI" id="CHEBI:57540"/>
    </ligand>
</feature>
<keyword evidence="6 9" id="KW-0520">NAD</keyword>
<dbReference type="GO" id="GO:0003979">
    <property type="term" value="F:UDP-glucose 6-dehydrogenase activity"/>
    <property type="evidence" value="ECO:0007669"/>
    <property type="project" value="UniProtKB-EC"/>
</dbReference>
<dbReference type="InterPro" id="IPR014026">
    <property type="entry name" value="UDP-Glc/GDP-Man_DH_dimer"/>
</dbReference>
<feature type="binding site" evidence="11">
    <location>
        <position position="207"/>
    </location>
    <ligand>
        <name>substrate</name>
    </ligand>
</feature>
<dbReference type="FunFam" id="1.20.5.100:FF:000001">
    <property type="entry name" value="UDP-glucose 6-dehydrogenase"/>
    <property type="match status" value="1"/>
</dbReference>
<dbReference type="Pfam" id="PF03721">
    <property type="entry name" value="UDPG_MGDP_dh_N"/>
    <property type="match status" value="1"/>
</dbReference>
<keyword evidence="13" id="KW-0732">Signal</keyword>
<gene>
    <name evidence="15" type="ORF">AYP45_03925</name>
</gene>
<comment type="function">
    <text evidence="8">Catalyzes the conversion of UDP-glucose into UDP-glucuronate, one of the precursors of teichuronic acid.</text>
</comment>
<reference evidence="15 16" key="1">
    <citation type="journal article" date="2017" name="Water Res.">
        <title>Discovery and metagenomic analysis of an anammox bacterial enrichment related to Candidatus "Brocadia caroliniensis" in a full-scale glycerol-fed nitritation-denitritation separate centrate treatment process.</title>
        <authorList>
            <person name="Park H."/>
            <person name="Brotto A.C."/>
            <person name="van Loosdrecht M.C."/>
            <person name="Chandran K."/>
        </authorList>
    </citation>
    <scope>NUCLEOTIDE SEQUENCE [LARGE SCALE GENOMIC DNA]</scope>
    <source>
        <strain evidence="15">26THWARD</strain>
    </source>
</reference>
<dbReference type="InterPro" id="IPR001732">
    <property type="entry name" value="UDP-Glc/GDP-Man_DH_N"/>
</dbReference>
<name>A0A1V4AVZ8_9BACT</name>
<dbReference type="Gene3D" id="3.40.50.720">
    <property type="entry name" value="NAD(P)-binding Rossmann-like Domain"/>
    <property type="match status" value="2"/>
</dbReference>
<comment type="catalytic activity">
    <reaction evidence="7 9">
        <text>UDP-alpha-D-glucose + 2 NAD(+) + H2O = UDP-alpha-D-glucuronate + 2 NADH + 3 H(+)</text>
        <dbReference type="Rhea" id="RHEA:23596"/>
        <dbReference type="ChEBI" id="CHEBI:15377"/>
        <dbReference type="ChEBI" id="CHEBI:15378"/>
        <dbReference type="ChEBI" id="CHEBI:57540"/>
        <dbReference type="ChEBI" id="CHEBI:57945"/>
        <dbReference type="ChEBI" id="CHEBI:58052"/>
        <dbReference type="ChEBI" id="CHEBI:58885"/>
        <dbReference type="EC" id="1.1.1.22"/>
    </reaction>
</comment>
<organism evidence="15 16">
    <name type="scientific">Candidatus Brocadia carolinensis</name>
    <dbReference type="NCBI Taxonomy" id="1004156"/>
    <lineage>
        <taxon>Bacteria</taxon>
        <taxon>Pseudomonadati</taxon>
        <taxon>Planctomycetota</taxon>
        <taxon>Candidatus Brocadiia</taxon>
        <taxon>Candidatus Brocadiales</taxon>
        <taxon>Candidatus Brocadiaceae</taxon>
        <taxon>Candidatus Brocadia</taxon>
    </lineage>
</organism>
<feature type="active site" description="Nucleophile" evidence="10">
    <location>
        <position position="263"/>
    </location>
</feature>
<dbReference type="Pfam" id="PF00984">
    <property type="entry name" value="UDPG_MGDP_dh"/>
    <property type="match status" value="1"/>
</dbReference>
<sequence length="434" mass="47744">MKICCIGCGYVGLVAAVCLADMGNDVICIDVDKAKIENLQNGIIPIYEPGLKDMLDRNAREKRIVFSTDIKAGIQKSKVIFIAVGTPPDANDCADTSAIIAVAKSIGQYMNGHKVIVNKSTAPVGTVEKIGATIKSSQAKAIKYDLVSNPEFMREGQAIKDFTNPDRIVIGVQNDKSKNIMTSIYSGISRIDKPIMFTDIRSAELIKYASNAMLATRISFMNEMAQLCEKVGGDIKEIARGIGLDSRIGPRFLQAGVGYGGSCFPKDVKALAQIMKANDLDAKILIAVDEVNEQQKRSLIHKIKKLVPVLKGKSIAIWGLAFKPKTDDMREAPSILIIRQLQKEGAKIKAFDPEAQETAKKVLKNITFCSDPYTTVAGCDALVIVTEWNEFRDLNLKKIKRLLLHPNIIDGRNIYQPQKMESLGFNYLCIGRKM</sequence>
<feature type="binding site" evidence="12">
    <location>
        <position position="266"/>
    </location>
    <ligand>
        <name>NAD(+)</name>
        <dbReference type="ChEBI" id="CHEBI:57540"/>
    </ligand>
</feature>
<feature type="domain" description="UDP-glucose/GDP-mannose dehydrogenase C-terminal" evidence="14">
    <location>
        <begin position="316"/>
        <end position="417"/>
    </location>
</feature>
<feature type="binding site" evidence="11">
    <location>
        <position position="260"/>
    </location>
    <ligand>
        <name>substrate</name>
    </ligand>
</feature>
<feature type="binding site" evidence="11">
    <location>
        <position position="323"/>
    </location>
    <ligand>
        <name>substrate</name>
    </ligand>
</feature>
<dbReference type="EMBL" id="AYTS01000035">
    <property type="protein sequence ID" value="OOP57312.1"/>
    <property type="molecule type" value="Genomic_DNA"/>
</dbReference>
<dbReference type="Proteomes" id="UP000189681">
    <property type="component" value="Unassembled WGS sequence"/>
</dbReference>
<feature type="binding site" evidence="12">
    <location>
        <position position="86"/>
    </location>
    <ligand>
        <name>NAD(+)</name>
        <dbReference type="ChEBI" id="CHEBI:57540"/>
    </ligand>
</feature>
<dbReference type="PIRSF" id="PIRSF000124">
    <property type="entry name" value="UDPglc_GDPman_dh"/>
    <property type="match status" value="1"/>
</dbReference>
<proteinExistence type="inferred from homology"/>
<feature type="binding site" evidence="12">
    <location>
        <position position="121"/>
    </location>
    <ligand>
        <name>NAD(+)</name>
        <dbReference type="ChEBI" id="CHEBI:57540"/>
    </ligand>
</feature>
<comment type="similarity">
    <text evidence="2 9">Belongs to the UDP-glucose/GDP-mannose dehydrogenase family.</text>
</comment>
<dbReference type="InterPro" id="IPR028357">
    <property type="entry name" value="UDPglc_DH_bac"/>
</dbReference>
<evidence type="ECO:0000256" key="12">
    <source>
        <dbReference type="PIRSR" id="PIRSR500134-3"/>
    </source>
</evidence>
<keyword evidence="5 9" id="KW-0560">Oxidoreductase</keyword>
<dbReference type="InterPro" id="IPR017476">
    <property type="entry name" value="UDP-Glc/GDP-Man"/>
</dbReference>
<accession>A0A1V4AVZ8</accession>
<dbReference type="UniPathway" id="UPA00038">
    <property type="reaction ID" value="UER00491"/>
</dbReference>
<dbReference type="PANTHER" id="PTHR43750">
    <property type="entry name" value="UDP-GLUCOSE 6-DEHYDROGENASE TUAD"/>
    <property type="match status" value="1"/>
</dbReference>
<dbReference type="EC" id="1.1.1.22" evidence="3 9"/>
<feature type="signal peptide" evidence="13">
    <location>
        <begin position="1"/>
        <end position="20"/>
    </location>
</feature>
<dbReference type="GO" id="GO:0000271">
    <property type="term" value="P:polysaccharide biosynthetic process"/>
    <property type="evidence" value="ECO:0007669"/>
    <property type="project" value="InterPro"/>
</dbReference>
<comment type="pathway">
    <text evidence="1">Nucleotide-sugar biosynthesis; UDP-alpha-D-glucuronate biosynthesis; UDP-alpha-D-glucuronate from UDP-alpha-D-glucose: step 1/1.</text>
</comment>
<dbReference type="InterPro" id="IPR014027">
    <property type="entry name" value="UDP-Glc/GDP-Man_DH_C"/>
</dbReference>
<protein>
    <recommendedName>
        <fullName evidence="4 9">UDP-glucose 6-dehydrogenase</fullName>
        <ecNumber evidence="3 9">1.1.1.22</ecNumber>
    </recommendedName>
</protein>
<dbReference type="SUPFAM" id="SSF52413">
    <property type="entry name" value="UDP-glucose/GDP-mannose dehydrogenase C-terminal domain"/>
    <property type="match status" value="1"/>
</dbReference>
<evidence type="ECO:0000256" key="4">
    <source>
        <dbReference type="ARBA" id="ARBA00015132"/>
    </source>
</evidence>
<dbReference type="AlphaFoldDB" id="A0A1V4AVZ8"/>
<evidence type="ECO:0000256" key="10">
    <source>
        <dbReference type="PIRSR" id="PIRSR500134-1"/>
    </source>
</evidence>
<evidence type="ECO:0000256" key="2">
    <source>
        <dbReference type="ARBA" id="ARBA00006601"/>
    </source>
</evidence>
<evidence type="ECO:0000313" key="15">
    <source>
        <dbReference type="EMBL" id="OOP57312.1"/>
    </source>
</evidence>
<dbReference type="GO" id="GO:0006065">
    <property type="term" value="P:UDP-glucuronate biosynthetic process"/>
    <property type="evidence" value="ECO:0007669"/>
    <property type="project" value="UniProtKB-UniPathway"/>
</dbReference>
<evidence type="ECO:0000256" key="7">
    <source>
        <dbReference type="ARBA" id="ARBA00047473"/>
    </source>
</evidence>
<dbReference type="InterPro" id="IPR008927">
    <property type="entry name" value="6-PGluconate_DH-like_C_sf"/>
</dbReference>
<dbReference type="SMART" id="SM00984">
    <property type="entry name" value="UDPG_MGDP_dh_C"/>
    <property type="match status" value="1"/>
</dbReference>
<dbReference type="Pfam" id="PF03720">
    <property type="entry name" value="UDPG_MGDP_dh_C"/>
    <property type="match status" value="1"/>
</dbReference>
<evidence type="ECO:0000313" key="16">
    <source>
        <dbReference type="Proteomes" id="UP000189681"/>
    </source>
</evidence>
<dbReference type="PANTHER" id="PTHR43750:SF3">
    <property type="entry name" value="UDP-GLUCOSE 6-DEHYDROGENASE TUAD"/>
    <property type="match status" value="1"/>
</dbReference>
<dbReference type="SUPFAM" id="SSF48179">
    <property type="entry name" value="6-phosphogluconate dehydrogenase C-terminal domain-like"/>
    <property type="match status" value="1"/>
</dbReference>
<dbReference type="STRING" id="1004156.AYP45_03925"/>
<dbReference type="NCBIfam" id="TIGR03026">
    <property type="entry name" value="NDP-sugDHase"/>
    <property type="match status" value="1"/>
</dbReference>
<evidence type="ECO:0000259" key="14">
    <source>
        <dbReference type="SMART" id="SM00984"/>
    </source>
</evidence>
<dbReference type="Gene3D" id="1.20.5.100">
    <property type="entry name" value="Cytochrome c1, transmembrane anchor, C-terminal"/>
    <property type="match status" value="1"/>
</dbReference>
<feature type="binding site" evidence="12">
    <location>
        <position position="35"/>
    </location>
    <ligand>
        <name>NAD(+)</name>
        <dbReference type="ChEBI" id="CHEBI:57540"/>
    </ligand>
</feature>
<dbReference type="PIRSF" id="PIRSF500134">
    <property type="entry name" value="UDPglc_DH_bac"/>
    <property type="match status" value="1"/>
</dbReference>
<dbReference type="InterPro" id="IPR036291">
    <property type="entry name" value="NAD(P)-bd_dom_sf"/>
</dbReference>